<dbReference type="AlphaFoldDB" id="X1S6Z3"/>
<comment type="caution">
    <text evidence="1">The sequence shown here is derived from an EMBL/GenBank/DDBJ whole genome shotgun (WGS) entry which is preliminary data.</text>
</comment>
<gene>
    <name evidence="1" type="ORF">S06H3_66072</name>
</gene>
<dbReference type="Gene3D" id="3.60.9.10">
    <property type="entry name" value="Aldehyde ferredoxin oxidoreductase, N-terminal domain"/>
    <property type="match status" value="1"/>
</dbReference>
<dbReference type="InterPro" id="IPR036021">
    <property type="entry name" value="Tungsten_al_ferr_oxy-like_C"/>
</dbReference>
<dbReference type="PANTHER" id="PTHR30038:SF8">
    <property type="entry name" value="ALDEHYDE FERREDOXIN OXIDOREDUCTASE"/>
    <property type="match status" value="1"/>
</dbReference>
<dbReference type="GO" id="GO:0016625">
    <property type="term" value="F:oxidoreductase activity, acting on the aldehyde or oxo group of donors, iron-sulfur protein as acceptor"/>
    <property type="evidence" value="ECO:0007669"/>
    <property type="project" value="InterPro"/>
</dbReference>
<accession>X1S6Z3</accession>
<dbReference type="SUPFAM" id="SSF48310">
    <property type="entry name" value="Aldehyde ferredoxin oxidoreductase, C-terminal domains"/>
    <property type="match status" value="1"/>
</dbReference>
<dbReference type="InterPro" id="IPR051919">
    <property type="entry name" value="W-dependent_AOR"/>
</dbReference>
<protein>
    <recommendedName>
        <fullName evidence="2">Aldehyde ferredoxin oxidoreductase N-terminal domain-containing protein</fullName>
    </recommendedName>
</protein>
<name>X1S6Z3_9ZZZZ</name>
<organism evidence="1">
    <name type="scientific">marine sediment metagenome</name>
    <dbReference type="NCBI Taxonomy" id="412755"/>
    <lineage>
        <taxon>unclassified sequences</taxon>
        <taxon>metagenomes</taxon>
        <taxon>ecological metagenomes</taxon>
    </lineage>
</organism>
<sequence length="73" mass="8021">GRLGLGAVFGSKKLKAVVVSGKRSLPTRDKQDYRKLYDNIYKESTSSPVMKKYHDLGTAENILPLNELGGLPT</sequence>
<feature type="non-terminal residue" evidence="1">
    <location>
        <position position="73"/>
    </location>
</feature>
<dbReference type="PANTHER" id="PTHR30038">
    <property type="entry name" value="ALDEHYDE FERREDOXIN OXIDOREDUCTASE"/>
    <property type="match status" value="1"/>
</dbReference>
<dbReference type="InterPro" id="IPR036503">
    <property type="entry name" value="Ald_Fedxn_OxRdtase_N_sf"/>
</dbReference>
<reference evidence="1" key="1">
    <citation type="journal article" date="2014" name="Front. Microbiol.">
        <title>High frequency of phylogenetically diverse reductive dehalogenase-homologous genes in deep subseafloor sedimentary metagenomes.</title>
        <authorList>
            <person name="Kawai M."/>
            <person name="Futagami T."/>
            <person name="Toyoda A."/>
            <person name="Takaki Y."/>
            <person name="Nishi S."/>
            <person name="Hori S."/>
            <person name="Arai W."/>
            <person name="Tsubouchi T."/>
            <person name="Morono Y."/>
            <person name="Uchiyama I."/>
            <person name="Ito T."/>
            <person name="Fujiyama A."/>
            <person name="Inagaki F."/>
            <person name="Takami H."/>
        </authorList>
    </citation>
    <scope>NUCLEOTIDE SEQUENCE</scope>
    <source>
        <strain evidence="1">Expedition CK06-06</strain>
    </source>
</reference>
<dbReference type="GO" id="GO:0051536">
    <property type="term" value="F:iron-sulfur cluster binding"/>
    <property type="evidence" value="ECO:0007669"/>
    <property type="project" value="InterPro"/>
</dbReference>
<evidence type="ECO:0008006" key="2">
    <source>
        <dbReference type="Google" id="ProtNLM"/>
    </source>
</evidence>
<dbReference type="EMBL" id="BARV01044819">
    <property type="protein sequence ID" value="GAI63559.1"/>
    <property type="molecule type" value="Genomic_DNA"/>
</dbReference>
<dbReference type="SUPFAM" id="SSF56228">
    <property type="entry name" value="Aldehyde ferredoxin oxidoreductase, N-terminal domain"/>
    <property type="match status" value="1"/>
</dbReference>
<dbReference type="GO" id="GO:0009055">
    <property type="term" value="F:electron transfer activity"/>
    <property type="evidence" value="ECO:0007669"/>
    <property type="project" value="InterPro"/>
</dbReference>
<evidence type="ECO:0000313" key="1">
    <source>
        <dbReference type="EMBL" id="GAI63559.1"/>
    </source>
</evidence>
<feature type="non-terminal residue" evidence="1">
    <location>
        <position position="1"/>
    </location>
</feature>
<proteinExistence type="predicted"/>